<reference evidence="16" key="1">
    <citation type="submission" date="2023-06" db="EMBL/GenBank/DDBJ databases">
        <title>Genomic analysis of the entomopathogenic nematode Steinernema hermaphroditum.</title>
        <authorList>
            <person name="Schwarz E.M."/>
            <person name="Heppert J.K."/>
            <person name="Baniya A."/>
            <person name="Schwartz H.T."/>
            <person name="Tan C.-H."/>
            <person name="Antoshechkin I."/>
            <person name="Sternberg P.W."/>
            <person name="Goodrich-Blair H."/>
            <person name="Dillman A.R."/>
        </authorList>
    </citation>
    <scope>NUCLEOTIDE SEQUENCE</scope>
    <source>
        <strain evidence="16">PS9179</strain>
        <tissue evidence="16">Whole animal</tissue>
    </source>
</reference>
<evidence type="ECO:0000256" key="15">
    <source>
        <dbReference type="SAM" id="MobiDB-lite"/>
    </source>
</evidence>
<comment type="similarity">
    <text evidence="3">Belongs to the myo-inositol oxygenase family.</text>
</comment>
<keyword evidence="6" id="KW-0963">Cytoplasm</keyword>
<organism evidence="16 17">
    <name type="scientific">Steinernema hermaphroditum</name>
    <dbReference type="NCBI Taxonomy" id="289476"/>
    <lineage>
        <taxon>Eukaryota</taxon>
        <taxon>Metazoa</taxon>
        <taxon>Ecdysozoa</taxon>
        <taxon>Nematoda</taxon>
        <taxon>Chromadorea</taxon>
        <taxon>Rhabditida</taxon>
        <taxon>Tylenchina</taxon>
        <taxon>Panagrolaimomorpha</taxon>
        <taxon>Strongyloidoidea</taxon>
        <taxon>Steinernematidae</taxon>
        <taxon>Steinernema</taxon>
    </lineage>
</organism>
<evidence type="ECO:0000256" key="7">
    <source>
        <dbReference type="ARBA" id="ARBA00022723"/>
    </source>
</evidence>
<dbReference type="GO" id="GO:0019310">
    <property type="term" value="P:inositol catabolic process"/>
    <property type="evidence" value="ECO:0007669"/>
    <property type="project" value="InterPro"/>
</dbReference>
<comment type="catalytic activity">
    <reaction evidence="11">
        <text>myo-inositol + O2 = D-glucuronate + H2O + H(+)</text>
        <dbReference type="Rhea" id="RHEA:23696"/>
        <dbReference type="ChEBI" id="CHEBI:15377"/>
        <dbReference type="ChEBI" id="CHEBI:15378"/>
        <dbReference type="ChEBI" id="CHEBI:15379"/>
        <dbReference type="ChEBI" id="CHEBI:17268"/>
        <dbReference type="ChEBI" id="CHEBI:58720"/>
        <dbReference type="EC" id="1.13.99.1"/>
    </reaction>
</comment>
<accession>A0AA39MA25</accession>
<feature type="binding site" evidence="13">
    <location>
        <position position="188"/>
    </location>
    <ligand>
        <name>Fe cation</name>
        <dbReference type="ChEBI" id="CHEBI:24875"/>
        <label>1</label>
    </ligand>
</feature>
<evidence type="ECO:0000256" key="8">
    <source>
        <dbReference type="ARBA" id="ARBA00023002"/>
    </source>
</evidence>
<dbReference type="SMART" id="SM00248">
    <property type="entry name" value="ANK"/>
    <property type="match status" value="2"/>
</dbReference>
<evidence type="ECO:0000256" key="4">
    <source>
        <dbReference type="ARBA" id="ARBA00011919"/>
    </source>
</evidence>
<comment type="pathway">
    <text evidence="2">Polyol metabolism; myo-inositol degradation into D-glucuronate; D-glucuronate from myo-inositol: step 1/1.</text>
</comment>
<feature type="binding site" evidence="12">
    <location>
        <begin position="135"/>
        <end position="136"/>
    </location>
    <ligand>
        <name>substrate</name>
    </ligand>
</feature>
<evidence type="ECO:0000256" key="13">
    <source>
        <dbReference type="PIRSR" id="PIRSR607828-2"/>
    </source>
</evidence>
<dbReference type="SUPFAM" id="SSF48403">
    <property type="entry name" value="Ankyrin repeat"/>
    <property type="match status" value="1"/>
</dbReference>
<evidence type="ECO:0000256" key="14">
    <source>
        <dbReference type="PROSITE-ProRule" id="PRU00023"/>
    </source>
</evidence>
<dbReference type="PANTHER" id="PTHR12588">
    <property type="entry name" value="MYOINOSITOL OXYGENASE"/>
    <property type="match status" value="1"/>
</dbReference>
<dbReference type="PANTHER" id="PTHR12588:SF0">
    <property type="entry name" value="INOSITOL OXYGENASE"/>
    <property type="match status" value="1"/>
</dbReference>
<proteinExistence type="inferred from homology"/>
<protein>
    <recommendedName>
        <fullName evidence="5">Inositol oxygenase</fullName>
        <ecNumber evidence="4">1.13.99.1</ecNumber>
    </recommendedName>
    <alternativeName>
        <fullName evidence="10">Myo-inositol oxygenase</fullName>
    </alternativeName>
</protein>
<dbReference type="Gene3D" id="1.25.40.20">
    <property type="entry name" value="Ankyrin repeat-containing domain"/>
    <property type="match status" value="1"/>
</dbReference>
<dbReference type="InterPro" id="IPR002110">
    <property type="entry name" value="Ankyrin_rpt"/>
</dbReference>
<dbReference type="GO" id="GO:0050113">
    <property type="term" value="F:inositol oxygenase activity"/>
    <property type="evidence" value="ECO:0007669"/>
    <property type="project" value="UniProtKB-EC"/>
</dbReference>
<dbReference type="InterPro" id="IPR007828">
    <property type="entry name" value="Inositol_oxygenase"/>
</dbReference>
<dbReference type="EC" id="1.13.99.1" evidence="4"/>
<keyword evidence="9 13" id="KW-0408">Iron</keyword>
<evidence type="ECO:0000256" key="5">
    <source>
        <dbReference type="ARBA" id="ARBA00019269"/>
    </source>
</evidence>
<feature type="compositionally biased region" description="Low complexity" evidence="15">
    <location>
        <begin position="352"/>
        <end position="367"/>
    </location>
</feature>
<dbReference type="GO" id="GO:0005506">
    <property type="term" value="F:iron ion binding"/>
    <property type="evidence" value="ECO:0007669"/>
    <property type="project" value="InterPro"/>
</dbReference>
<gene>
    <name evidence="16" type="ORF">QR680_009771</name>
</gene>
<feature type="binding site" evidence="13">
    <location>
        <position position="92"/>
    </location>
    <ligand>
        <name>Fe cation</name>
        <dbReference type="ChEBI" id="CHEBI:24875"/>
        <label>1</label>
    </ligand>
</feature>
<feature type="binding site" evidence="12">
    <location>
        <position position="121"/>
    </location>
    <ligand>
        <name>substrate</name>
    </ligand>
</feature>
<keyword evidence="8" id="KW-0560">Oxidoreductase</keyword>
<evidence type="ECO:0000256" key="6">
    <source>
        <dbReference type="ARBA" id="ARBA00022490"/>
    </source>
</evidence>
<feature type="binding site" evidence="13">
    <location>
        <position position="118"/>
    </location>
    <ligand>
        <name>Fe cation</name>
        <dbReference type="ChEBI" id="CHEBI:24875"/>
        <label>1</label>
    </ligand>
</feature>
<feature type="binding site" evidence="13">
    <location>
        <position position="214"/>
    </location>
    <ligand>
        <name>Fe cation</name>
        <dbReference type="ChEBI" id="CHEBI:24875"/>
        <label>1</label>
    </ligand>
</feature>
<evidence type="ECO:0000256" key="3">
    <source>
        <dbReference type="ARBA" id="ARBA00005286"/>
    </source>
</evidence>
<feature type="region of interest" description="Disordered" evidence="15">
    <location>
        <begin position="332"/>
        <end position="367"/>
    </location>
</feature>
<dbReference type="SUPFAM" id="SSF109604">
    <property type="entry name" value="HD-domain/PDEase-like"/>
    <property type="match status" value="1"/>
</dbReference>
<keyword evidence="14" id="KW-0040">ANK repeat</keyword>
<dbReference type="Pfam" id="PF12796">
    <property type="entry name" value="Ank_2"/>
    <property type="match status" value="1"/>
</dbReference>
<keyword evidence="7 13" id="KW-0479">Metal-binding</keyword>
<evidence type="ECO:0000313" key="16">
    <source>
        <dbReference type="EMBL" id="KAK0426557.1"/>
    </source>
</evidence>
<name>A0AA39MA25_9BILA</name>
<evidence type="ECO:0000256" key="11">
    <source>
        <dbReference type="ARBA" id="ARBA00048271"/>
    </source>
</evidence>
<feature type="binding site" evidence="13">
    <location>
        <position position="117"/>
    </location>
    <ligand>
        <name>Fe cation</name>
        <dbReference type="ChEBI" id="CHEBI:24875"/>
        <label>1</label>
    </ligand>
</feature>
<feature type="binding site" evidence="12">
    <location>
        <position position="20"/>
    </location>
    <ligand>
        <name>substrate</name>
    </ligand>
</feature>
<keyword evidence="17" id="KW-1185">Reference proteome</keyword>
<dbReference type="GO" id="GO:0005737">
    <property type="term" value="C:cytoplasm"/>
    <property type="evidence" value="ECO:0007669"/>
    <property type="project" value="UniProtKB-SubCell"/>
</dbReference>
<dbReference type="AlphaFoldDB" id="A0AA39MA25"/>
<evidence type="ECO:0000313" key="17">
    <source>
        <dbReference type="Proteomes" id="UP001175271"/>
    </source>
</evidence>
<dbReference type="Proteomes" id="UP001175271">
    <property type="component" value="Unassembled WGS sequence"/>
</dbReference>
<comment type="caution">
    <text evidence="16">The sequence shown here is derived from an EMBL/GenBank/DDBJ whole genome shotgun (WGS) entry which is preliminary data.</text>
</comment>
<evidence type="ECO:0000256" key="12">
    <source>
        <dbReference type="PIRSR" id="PIRSR607828-1"/>
    </source>
</evidence>
<feature type="binding site" evidence="12">
    <location>
        <begin position="79"/>
        <end position="81"/>
    </location>
    <ligand>
        <name>substrate</name>
    </ligand>
</feature>
<evidence type="ECO:0000256" key="10">
    <source>
        <dbReference type="ARBA" id="ARBA00029668"/>
    </source>
</evidence>
<evidence type="ECO:0000256" key="2">
    <source>
        <dbReference type="ARBA" id="ARBA00005167"/>
    </source>
</evidence>
<comment type="subcellular location">
    <subcellularLocation>
        <location evidence="1">Cytoplasm</location>
    </subcellularLocation>
</comment>
<evidence type="ECO:0000256" key="9">
    <source>
        <dbReference type="ARBA" id="ARBA00023004"/>
    </source>
</evidence>
<feature type="binding site" evidence="12">
    <location>
        <begin position="214"/>
        <end position="215"/>
    </location>
    <ligand>
        <name>substrate</name>
    </ligand>
</feature>
<dbReference type="EMBL" id="JAUCMV010000001">
    <property type="protein sequence ID" value="KAK0426557.1"/>
    <property type="molecule type" value="Genomic_DNA"/>
</dbReference>
<dbReference type="Pfam" id="PF05153">
    <property type="entry name" value="MIOX"/>
    <property type="match status" value="1"/>
</dbReference>
<feature type="repeat" description="ANK" evidence="14">
    <location>
        <begin position="453"/>
        <end position="485"/>
    </location>
</feature>
<dbReference type="InterPro" id="IPR036770">
    <property type="entry name" value="Ankyrin_rpt-contain_sf"/>
</dbReference>
<comment type="cofactor">
    <cofactor evidence="13">
        <name>Fe cation</name>
        <dbReference type="ChEBI" id="CHEBI:24875"/>
    </cofactor>
    <text evidence="13">Binds 2 iron ions per subunit.</text>
</comment>
<sequence length="597" mass="67791">MVLLDEKVVPEEPAVKKDFRVYDATSTDPIQIRVREHYRKQHRFQTVDFVRQMHKKWLGFSHASLTVMECLDLLNNLVDESDPDVDDANLVHAYQTAESLRAAYPEKPWLHLAGLVHDLGKVMSCWGEEQWAVTGDTYPVGCRPVDSIVYGLESFKENEDLQHEVYSSRNGMYEEGCGVENLLMTWSHDEYLYRVLVNHGTTLPDDALYAIRFHSFYPYHNSREYTQFETARDRQLLPAILELNSCDLYSKSEERPDIEALRPYYQSLIDQYIPGVVHWDYGTGVVPDVPSTSGILQSPPMVLSAFSADSDVCGPFFMVWIKRLLSSPDSVCEPKTSASPSRPSFTSPARRSPVAMSSPAVSPTSSADSSLISITSARSACLYEWARTRRRSSCVSISSSLNDSFSRFQITSKTDIKEGNDFLTACTKGDVEKVRKMLEAKKLLVNYVEPFMHNYTPLHYAAKKGDLEVVKILVENGANINAFTTYHYTPLHLAAMGSNEAVIRFLEKQPGVKLGLHDGDGRTFEDCWKRPEGKRNIEPNDAGKKKVSFRTVDMSTDFLKDLQKSDLTQKSLDEEEEMEKVKKKARGPRRLLRKILM</sequence>
<feature type="compositionally biased region" description="Polar residues" evidence="15">
    <location>
        <begin position="336"/>
        <end position="349"/>
    </location>
</feature>
<dbReference type="PROSITE" id="PS50088">
    <property type="entry name" value="ANK_REPEAT"/>
    <property type="match status" value="1"/>
</dbReference>
<feature type="binding site" evidence="13">
    <location>
        <position position="247"/>
    </location>
    <ligand>
        <name>Fe cation</name>
        <dbReference type="ChEBI" id="CHEBI:24875"/>
        <label>1</label>
    </ligand>
</feature>
<dbReference type="PROSITE" id="PS50297">
    <property type="entry name" value="ANK_REP_REGION"/>
    <property type="match status" value="1"/>
</dbReference>
<evidence type="ECO:0000256" key="1">
    <source>
        <dbReference type="ARBA" id="ARBA00004496"/>
    </source>
</evidence>